<dbReference type="PANTHER" id="PTHR47930">
    <property type="entry name" value="YALI0C12947P"/>
    <property type="match status" value="1"/>
</dbReference>
<sequence>MQLLLAISPPSIRCSNRLYFMLRQVIRGARWHQHVAPRTPSAPSSPLRRAFSVVAPRSLHYGGPNDKIRFYEQDTRGSKKRRQVDPDSEENVERKEVEGELARLESELQELQEGPYGPNSQFIRELPEKERAIALEALQKYEAEHGNEELEIGLEQVFDDELDQMLKAEFEGLAKEEENWDLTEKDDTSAKELVRRPYEVVMADPESHSYVEKFNTCLKRIADDNSNERLGSELWKWYRRCKQMVPGFLGAIPEEATALLWYAQTGNQARHTQATHIQILAEDAMSVGKSLSTPHLLSYIESLRRTGKTKEALDQWEAHQTGLSQHKKDLEAYWKLGVRLFAAVGDPQRAQDIALAFLTNDKSREPRILLPVITAWGQQPGKKAEIKAWALYLQLKTFLENTLTMEDYDNVSIGLLKAGRPNLAVAVFKDMMVTGQDLANDSTSLYKAAVGMVGNLQALSISERDVNKVSLSTLTVLPRRFQNRFFYASWMKKLIGMGEVDSASLVIELMYERGVKPDSKHLNGIIAAWLRDGNSDSQEKAERLGWSMVQQRIDNVWRRNNSTGDSPQLSVGPDNDSPRIPKWMQREIPPANIETFSILLLHYTRRSDDGMIKYLVKCLGDAQVKPNSYFMNHLLYAELRKQDIRSLWTKFQTMSASIQPDLETFACLWDCGKLQYDRGRTAFVADFPSARVLFAEMMQWYSGLPPRDRTTAQGEFSKQFYDQIIRCFCFCKDLHGTLVALYSLRAIFGFSPDDVTARLIILQVARMAGVPSDTPKRRLRRLSSTPKSKENISHVKRLVEILSERKVSALQARGLTLETLEPQEREQYQLDIMADLLRVIMGRATAGSNKVEDQIASAAVEMGVSEIDLGSSLEDNDVLL</sequence>
<evidence type="ECO:0000313" key="2">
    <source>
        <dbReference type="EMBL" id="KAE8350771.1"/>
    </source>
</evidence>
<dbReference type="AlphaFoldDB" id="A0A5N6YZC7"/>
<dbReference type="EMBL" id="ML739205">
    <property type="protein sequence ID" value="KAE8350771.1"/>
    <property type="molecule type" value="Genomic_DNA"/>
</dbReference>
<dbReference type="InterPro" id="IPR011990">
    <property type="entry name" value="TPR-like_helical_dom_sf"/>
</dbReference>
<dbReference type="PANTHER" id="PTHR47930:SF2">
    <property type="entry name" value="PENTATRICOPEPTIDE REPEAT PROTEIN (AFU_ORTHOLOGUE AFUA_8G04250)"/>
    <property type="match status" value="1"/>
</dbReference>
<gene>
    <name evidence="2" type="ORF">BDV28DRAFT_138496</name>
</gene>
<name>A0A5N6YZC7_9EURO</name>
<protein>
    <recommendedName>
        <fullName evidence="4">Pentatricopeptide repeat protein</fullName>
    </recommendedName>
</protein>
<dbReference type="Gene3D" id="1.25.40.10">
    <property type="entry name" value="Tetratricopeptide repeat domain"/>
    <property type="match status" value="2"/>
</dbReference>
<evidence type="ECO:0008006" key="4">
    <source>
        <dbReference type="Google" id="ProtNLM"/>
    </source>
</evidence>
<reference evidence="3" key="1">
    <citation type="submission" date="2019-04" db="EMBL/GenBank/DDBJ databases">
        <title>Friends and foes A comparative genomics studyof 23 Aspergillus species from section Flavi.</title>
        <authorList>
            <consortium name="DOE Joint Genome Institute"/>
            <person name="Kjaerbolling I."/>
            <person name="Vesth T."/>
            <person name="Frisvad J.C."/>
            <person name="Nybo J.L."/>
            <person name="Theobald S."/>
            <person name="Kildgaard S."/>
            <person name="Isbrandt T."/>
            <person name="Kuo A."/>
            <person name="Sato A."/>
            <person name="Lyhne E.K."/>
            <person name="Kogle M.E."/>
            <person name="Wiebenga A."/>
            <person name="Kun R.S."/>
            <person name="Lubbers R.J."/>
            <person name="Makela M.R."/>
            <person name="Barry K."/>
            <person name="Chovatia M."/>
            <person name="Clum A."/>
            <person name="Daum C."/>
            <person name="Haridas S."/>
            <person name="He G."/>
            <person name="LaButti K."/>
            <person name="Lipzen A."/>
            <person name="Mondo S."/>
            <person name="Riley R."/>
            <person name="Salamov A."/>
            <person name="Simmons B.A."/>
            <person name="Magnuson J.K."/>
            <person name="Henrissat B."/>
            <person name="Mortensen U.H."/>
            <person name="Larsen T.O."/>
            <person name="Devries R.P."/>
            <person name="Grigoriev I.V."/>
            <person name="Machida M."/>
            <person name="Baker S.E."/>
            <person name="Andersen M.R."/>
        </authorList>
    </citation>
    <scope>NUCLEOTIDE SEQUENCE [LARGE SCALE GENOMIC DNA]</scope>
    <source>
        <strain evidence="3">CBS 553.77</strain>
    </source>
</reference>
<evidence type="ECO:0000256" key="1">
    <source>
        <dbReference type="SAM" id="MobiDB-lite"/>
    </source>
</evidence>
<keyword evidence="3" id="KW-1185">Reference proteome</keyword>
<accession>A0A5N6YZC7</accession>
<dbReference type="OrthoDB" id="185373at2759"/>
<proteinExistence type="predicted"/>
<feature type="region of interest" description="Disordered" evidence="1">
    <location>
        <begin position="558"/>
        <end position="580"/>
    </location>
</feature>
<feature type="region of interest" description="Disordered" evidence="1">
    <location>
        <begin position="74"/>
        <end position="98"/>
    </location>
</feature>
<dbReference type="Proteomes" id="UP000327118">
    <property type="component" value="Unassembled WGS sequence"/>
</dbReference>
<organism evidence="2 3">
    <name type="scientific">Aspergillus coremiiformis</name>
    <dbReference type="NCBI Taxonomy" id="138285"/>
    <lineage>
        <taxon>Eukaryota</taxon>
        <taxon>Fungi</taxon>
        <taxon>Dikarya</taxon>
        <taxon>Ascomycota</taxon>
        <taxon>Pezizomycotina</taxon>
        <taxon>Eurotiomycetes</taxon>
        <taxon>Eurotiomycetidae</taxon>
        <taxon>Eurotiales</taxon>
        <taxon>Aspergillaceae</taxon>
        <taxon>Aspergillus</taxon>
        <taxon>Aspergillus subgen. Circumdati</taxon>
    </lineage>
</organism>
<evidence type="ECO:0000313" key="3">
    <source>
        <dbReference type="Proteomes" id="UP000327118"/>
    </source>
</evidence>
<feature type="compositionally biased region" description="Polar residues" evidence="1">
    <location>
        <begin position="558"/>
        <end position="569"/>
    </location>
</feature>